<sequence length="255" mass="29349">MIKCITFDVTNTLVYVASAGNVALHYSNVIRNRFEPNFLLDIESANKNFKKYFKYENEVNPGYGYSKGMQSREWWSRIVKQVIKDNLEAKNTPNLFDSAKLDCISGAIYDEFKKEKYWQKYADCDFVLDELKQTRGLKLGIVSNFDERLPEILKNLNLLSHFDFVCIPSNSNGFAKPSQKIFMSALHKSGCQNPEELLHVGDSFELDYTPATALNFKSVLLKHLNGEKEKKDFLKKVPDRLLNQADFAFSLKDIV</sequence>
<evidence type="ECO:0000313" key="1">
    <source>
        <dbReference type="EMBL" id="RNA38748.1"/>
    </source>
</evidence>
<organism evidence="1 2">
    <name type="scientific">Brachionus plicatilis</name>
    <name type="common">Marine rotifer</name>
    <name type="synonym">Brachionus muelleri</name>
    <dbReference type="NCBI Taxonomy" id="10195"/>
    <lineage>
        <taxon>Eukaryota</taxon>
        <taxon>Metazoa</taxon>
        <taxon>Spiralia</taxon>
        <taxon>Gnathifera</taxon>
        <taxon>Rotifera</taxon>
        <taxon>Eurotatoria</taxon>
        <taxon>Monogononta</taxon>
        <taxon>Pseudotrocha</taxon>
        <taxon>Ploima</taxon>
        <taxon>Brachionidae</taxon>
        <taxon>Brachionus</taxon>
    </lineage>
</organism>
<dbReference type="InterPro" id="IPR036412">
    <property type="entry name" value="HAD-like_sf"/>
</dbReference>
<dbReference type="InterPro" id="IPR044924">
    <property type="entry name" value="HAD-SF_hydro_IA_REG-2-like_cap"/>
</dbReference>
<comment type="caution">
    <text evidence="1">The sequence shown here is derived from an EMBL/GenBank/DDBJ whole genome shotgun (WGS) entry which is preliminary data.</text>
</comment>
<dbReference type="Pfam" id="PF00702">
    <property type="entry name" value="Hydrolase"/>
    <property type="match status" value="1"/>
</dbReference>
<dbReference type="Gene3D" id="3.40.50.1000">
    <property type="entry name" value="HAD superfamily/HAD-like"/>
    <property type="match status" value="1"/>
</dbReference>
<dbReference type="AlphaFoldDB" id="A0A3M7ST63"/>
<gene>
    <name evidence="1" type="ORF">BpHYR1_037102</name>
</gene>
<reference evidence="1 2" key="1">
    <citation type="journal article" date="2018" name="Sci. Rep.">
        <title>Genomic signatures of local adaptation to the degree of environmental predictability in rotifers.</title>
        <authorList>
            <person name="Franch-Gras L."/>
            <person name="Hahn C."/>
            <person name="Garcia-Roger E.M."/>
            <person name="Carmona M.J."/>
            <person name="Serra M."/>
            <person name="Gomez A."/>
        </authorList>
    </citation>
    <scope>NUCLEOTIDE SEQUENCE [LARGE SCALE GENOMIC DNA]</scope>
    <source>
        <strain evidence="1">HYR1</strain>
    </source>
</reference>
<dbReference type="InterPro" id="IPR023214">
    <property type="entry name" value="HAD_sf"/>
</dbReference>
<dbReference type="Proteomes" id="UP000276133">
    <property type="component" value="Unassembled WGS sequence"/>
</dbReference>
<keyword evidence="1" id="KW-0378">Hydrolase</keyword>
<name>A0A3M7ST63_BRAPC</name>
<dbReference type="InterPro" id="IPR006439">
    <property type="entry name" value="HAD-SF_hydro_IA"/>
</dbReference>
<dbReference type="InterPro" id="IPR051828">
    <property type="entry name" value="HAD-like_hydrolase_domain"/>
</dbReference>
<dbReference type="GO" id="GO:0016787">
    <property type="term" value="F:hydrolase activity"/>
    <property type="evidence" value="ECO:0007669"/>
    <property type="project" value="UniProtKB-KW"/>
</dbReference>
<dbReference type="PANTHER" id="PTHR46191">
    <property type="match status" value="1"/>
</dbReference>
<proteinExistence type="predicted"/>
<keyword evidence="2" id="KW-1185">Reference proteome</keyword>
<dbReference type="STRING" id="10195.A0A3M7ST63"/>
<dbReference type="SFLD" id="SFLDS00003">
    <property type="entry name" value="Haloacid_Dehalogenase"/>
    <property type="match status" value="1"/>
</dbReference>
<dbReference type="GO" id="GO:0005634">
    <property type="term" value="C:nucleus"/>
    <property type="evidence" value="ECO:0007669"/>
    <property type="project" value="TreeGrafter"/>
</dbReference>
<evidence type="ECO:0000313" key="2">
    <source>
        <dbReference type="Proteomes" id="UP000276133"/>
    </source>
</evidence>
<dbReference type="PANTHER" id="PTHR46191:SF2">
    <property type="entry name" value="HALOACID DEHALOGENASE-LIKE HYDROLASE DOMAIN-CONTAINING PROTEIN 3"/>
    <property type="match status" value="1"/>
</dbReference>
<dbReference type="NCBIfam" id="TIGR01549">
    <property type="entry name" value="HAD-SF-IA-v1"/>
    <property type="match status" value="1"/>
</dbReference>
<dbReference type="EMBL" id="REGN01000828">
    <property type="protein sequence ID" value="RNA38748.1"/>
    <property type="molecule type" value="Genomic_DNA"/>
</dbReference>
<accession>A0A3M7ST63</accession>
<dbReference type="SFLD" id="SFLDG01129">
    <property type="entry name" value="C1.5:_HAD__Beta-PGM__Phosphata"/>
    <property type="match status" value="1"/>
</dbReference>
<dbReference type="OrthoDB" id="444127at2759"/>
<protein>
    <submittedName>
        <fullName evidence="1">Haloacid dehalogenase-like hydrolase domain-containing 3</fullName>
    </submittedName>
</protein>
<dbReference type="Gene3D" id="1.10.150.720">
    <property type="entry name" value="Haloacid dehalogenase-like hydrolase"/>
    <property type="match status" value="1"/>
</dbReference>
<dbReference type="SUPFAM" id="SSF56784">
    <property type="entry name" value="HAD-like"/>
    <property type="match status" value="1"/>
</dbReference>